<proteinExistence type="predicted"/>
<accession>A0ABU6ZUU9</accession>
<gene>
    <name evidence="2" type="ORF">PIB30_096862</name>
</gene>
<comment type="caution">
    <text evidence="2">The sequence shown here is derived from an EMBL/GenBank/DDBJ whole genome shotgun (WGS) entry which is preliminary data.</text>
</comment>
<dbReference type="EMBL" id="JASCZI010274194">
    <property type="protein sequence ID" value="MED6225763.1"/>
    <property type="molecule type" value="Genomic_DNA"/>
</dbReference>
<sequence length="79" mass="8669">MVEACVLVAILFAPKKATPDNVFSSFPFPLPFPCLEHILHLHDINFTEEEGNMVEEAPKKEVKATSSKLLTGGPPSSFK</sequence>
<reference evidence="2 3" key="1">
    <citation type="journal article" date="2023" name="Plants (Basel)">
        <title>Bridging the Gap: Combining Genomics and Transcriptomics Approaches to Understand Stylosanthes scabra, an Orphan Legume from the Brazilian Caatinga.</title>
        <authorList>
            <person name="Ferreira-Neto J.R.C."/>
            <person name="da Silva M.D."/>
            <person name="Binneck E."/>
            <person name="de Melo N.F."/>
            <person name="da Silva R.H."/>
            <person name="de Melo A.L.T.M."/>
            <person name="Pandolfi V."/>
            <person name="Bustamante F.O."/>
            <person name="Brasileiro-Vidal A.C."/>
            <person name="Benko-Iseppon A.M."/>
        </authorList>
    </citation>
    <scope>NUCLEOTIDE SEQUENCE [LARGE SCALE GENOMIC DNA]</scope>
    <source>
        <tissue evidence="2">Leaves</tissue>
    </source>
</reference>
<name>A0ABU6ZUU9_9FABA</name>
<organism evidence="2 3">
    <name type="scientific">Stylosanthes scabra</name>
    <dbReference type="NCBI Taxonomy" id="79078"/>
    <lineage>
        <taxon>Eukaryota</taxon>
        <taxon>Viridiplantae</taxon>
        <taxon>Streptophyta</taxon>
        <taxon>Embryophyta</taxon>
        <taxon>Tracheophyta</taxon>
        <taxon>Spermatophyta</taxon>
        <taxon>Magnoliopsida</taxon>
        <taxon>eudicotyledons</taxon>
        <taxon>Gunneridae</taxon>
        <taxon>Pentapetalae</taxon>
        <taxon>rosids</taxon>
        <taxon>fabids</taxon>
        <taxon>Fabales</taxon>
        <taxon>Fabaceae</taxon>
        <taxon>Papilionoideae</taxon>
        <taxon>50 kb inversion clade</taxon>
        <taxon>dalbergioids sensu lato</taxon>
        <taxon>Dalbergieae</taxon>
        <taxon>Pterocarpus clade</taxon>
        <taxon>Stylosanthes</taxon>
    </lineage>
</organism>
<protein>
    <submittedName>
        <fullName evidence="2">Uncharacterized protein</fullName>
    </submittedName>
</protein>
<keyword evidence="3" id="KW-1185">Reference proteome</keyword>
<dbReference type="Proteomes" id="UP001341840">
    <property type="component" value="Unassembled WGS sequence"/>
</dbReference>
<feature type="region of interest" description="Disordered" evidence="1">
    <location>
        <begin position="56"/>
        <end position="79"/>
    </location>
</feature>
<evidence type="ECO:0000313" key="2">
    <source>
        <dbReference type="EMBL" id="MED6225763.1"/>
    </source>
</evidence>
<evidence type="ECO:0000313" key="3">
    <source>
        <dbReference type="Proteomes" id="UP001341840"/>
    </source>
</evidence>
<evidence type="ECO:0000256" key="1">
    <source>
        <dbReference type="SAM" id="MobiDB-lite"/>
    </source>
</evidence>